<dbReference type="EMBL" id="JAYKXH010000021">
    <property type="protein sequence ID" value="KAK7130332.1"/>
    <property type="molecule type" value="Genomic_DNA"/>
</dbReference>
<keyword evidence="4" id="KW-1185">Reference proteome</keyword>
<feature type="compositionally biased region" description="Polar residues" evidence="2">
    <location>
        <begin position="126"/>
        <end position="137"/>
    </location>
</feature>
<keyword evidence="1" id="KW-0175">Coiled coil</keyword>
<feature type="coiled-coil region" evidence="1">
    <location>
        <begin position="174"/>
        <end position="201"/>
    </location>
</feature>
<feature type="compositionally biased region" description="Low complexity" evidence="2">
    <location>
        <begin position="104"/>
        <end position="125"/>
    </location>
</feature>
<sequence length="222" mass="23913">MKMAASSSSPQREWEVIRKKWHDFASAAKARGAAVQIDQARTGGGPSSVLALSPDEQKALAIIREAALQGISGGIDLKAGVDTTPCSQSRPSLPPRILTPSPPSSSDRASPGSASPRRSAPSSASTEVAQHQQSANDSRMCRSIRCDCSEELVKLEKEKLEVLRGIEQRLQEANNLARATLEVKKAKLQILEKQYALSEAKFQRPTISVPLMPGQDELSTTQ</sequence>
<comment type="caution">
    <text evidence="3">The sequence shown here is derived from an EMBL/GenBank/DDBJ whole genome shotgun (WGS) entry which is preliminary data.</text>
</comment>
<accession>A0AAN9CCB8</accession>
<evidence type="ECO:0000256" key="1">
    <source>
        <dbReference type="SAM" id="Coils"/>
    </source>
</evidence>
<protein>
    <submittedName>
        <fullName evidence="3">Uncharacterized protein</fullName>
    </submittedName>
</protein>
<evidence type="ECO:0000313" key="3">
    <source>
        <dbReference type="EMBL" id="KAK7130332.1"/>
    </source>
</evidence>
<evidence type="ECO:0000313" key="4">
    <source>
        <dbReference type="Proteomes" id="UP001364617"/>
    </source>
</evidence>
<proteinExistence type="predicted"/>
<organism evidence="3 4">
    <name type="scientific">Phoxinus phoxinus</name>
    <name type="common">Eurasian minnow</name>
    <dbReference type="NCBI Taxonomy" id="58324"/>
    <lineage>
        <taxon>Eukaryota</taxon>
        <taxon>Metazoa</taxon>
        <taxon>Chordata</taxon>
        <taxon>Craniata</taxon>
        <taxon>Vertebrata</taxon>
        <taxon>Euteleostomi</taxon>
        <taxon>Actinopterygii</taxon>
        <taxon>Neopterygii</taxon>
        <taxon>Teleostei</taxon>
        <taxon>Ostariophysi</taxon>
        <taxon>Cypriniformes</taxon>
        <taxon>Leuciscidae</taxon>
        <taxon>Phoxininae</taxon>
        <taxon>Phoxinus</taxon>
    </lineage>
</organism>
<dbReference type="AlphaFoldDB" id="A0AAN9CCB8"/>
<reference evidence="3 4" key="1">
    <citation type="submission" date="2024-02" db="EMBL/GenBank/DDBJ databases">
        <title>Chromosome-level genome assembly of the Eurasian Minnow (Phoxinus phoxinus).</title>
        <authorList>
            <person name="Oriowo T.O."/>
            <person name="Martin S."/>
            <person name="Stange M."/>
            <person name="Chrysostomakis Y."/>
            <person name="Brown T."/>
            <person name="Winkler S."/>
            <person name="Kukowka S."/>
            <person name="Myers E.W."/>
            <person name="Bohne A."/>
        </authorList>
    </citation>
    <scope>NUCLEOTIDE SEQUENCE [LARGE SCALE GENOMIC DNA]</scope>
    <source>
        <strain evidence="3">ZFMK-TIS-60720</strain>
        <tissue evidence="3">Whole Organism</tissue>
    </source>
</reference>
<gene>
    <name evidence="3" type="ORF">R3I93_019840</name>
</gene>
<name>A0AAN9CCB8_9TELE</name>
<feature type="region of interest" description="Disordered" evidence="2">
    <location>
        <begin position="82"/>
        <end position="140"/>
    </location>
</feature>
<evidence type="ECO:0000256" key="2">
    <source>
        <dbReference type="SAM" id="MobiDB-lite"/>
    </source>
</evidence>
<dbReference type="Proteomes" id="UP001364617">
    <property type="component" value="Unassembled WGS sequence"/>
</dbReference>